<dbReference type="EMBL" id="CAXLJM020000016">
    <property type="protein sequence ID" value="CAL8083050.1"/>
    <property type="molecule type" value="Genomic_DNA"/>
</dbReference>
<comment type="caution">
    <text evidence="9">The sequence shown here is derived from an EMBL/GenBank/DDBJ whole genome shotgun (WGS) entry which is preliminary data.</text>
</comment>
<keyword evidence="2" id="KW-0001">2Fe-2S</keyword>
<feature type="compositionally biased region" description="Pro residues" evidence="7">
    <location>
        <begin position="169"/>
        <end position="189"/>
    </location>
</feature>
<dbReference type="SUPFAM" id="SSF54292">
    <property type="entry name" value="2Fe-2S ferredoxin-like"/>
    <property type="match status" value="1"/>
</dbReference>
<evidence type="ECO:0000313" key="10">
    <source>
        <dbReference type="Proteomes" id="UP001642540"/>
    </source>
</evidence>
<evidence type="ECO:0000256" key="3">
    <source>
        <dbReference type="ARBA" id="ARBA00022723"/>
    </source>
</evidence>
<feature type="domain" description="2Fe-2S ferredoxin-type" evidence="8">
    <location>
        <begin position="233"/>
        <end position="337"/>
    </location>
</feature>
<feature type="compositionally biased region" description="Low complexity" evidence="7">
    <location>
        <begin position="65"/>
        <end position="75"/>
    </location>
</feature>
<dbReference type="PANTHER" id="PTHR23426">
    <property type="entry name" value="FERREDOXIN/ADRENODOXIN"/>
    <property type="match status" value="1"/>
</dbReference>
<dbReference type="InterPro" id="IPR001041">
    <property type="entry name" value="2Fe-2S_ferredoxin-type"/>
</dbReference>
<dbReference type="PANTHER" id="PTHR23426:SF65">
    <property type="entry name" value="FERREDOXIN-2, MITOCHONDRIAL"/>
    <property type="match status" value="1"/>
</dbReference>
<feature type="compositionally biased region" description="Polar residues" evidence="7">
    <location>
        <begin position="76"/>
        <end position="91"/>
    </location>
</feature>
<comment type="cofactor">
    <cofactor evidence="6">
        <name>[2Fe-2S] cluster</name>
        <dbReference type="ChEBI" id="CHEBI:190135"/>
    </cofactor>
</comment>
<evidence type="ECO:0000256" key="1">
    <source>
        <dbReference type="ARBA" id="ARBA00010914"/>
    </source>
</evidence>
<dbReference type="PRINTS" id="PR00355">
    <property type="entry name" value="ADRENODOXIN"/>
</dbReference>
<dbReference type="InterPro" id="IPR018298">
    <property type="entry name" value="Adrenodoxin_Fe-S_BS"/>
</dbReference>
<dbReference type="Proteomes" id="UP001642540">
    <property type="component" value="Unassembled WGS sequence"/>
</dbReference>
<evidence type="ECO:0000256" key="7">
    <source>
        <dbReference type="SAM" id="MobiDB-lite"/>
    </source>
</evidence>
<dbReference type="PROSITE" id="PS51085">
    <property type="entry name" value="2FE2S_FER_2"/>
    <property type="match status" value="1"/>
</dbReference>
<organism evidence="9 10">
    <name type="scientific">Orchesella dallaii</name>
    <dbReference type="NCBI Taxonomy" id="48710"/>
    <lineage>
        <taxon>Eukaryota</taxon>
        <taxon>Metazoa</taxon>
        <taxon>Ecdysozoa</taxon>
        <taxon>Arthropoda</taxon>
        <taxon>Hexapoda</taxon>
        <taxon>Collembola</taxon>
        <taxon>Entomobryomorpha</taxon>
        <taxon>Entomobryoidea</taxon>
        <taxon>Orchesellidae</taxon>
        <taxon>Orchesellinae</taxon>
        <taxon>Orchesella</taxon>
    </lineage>
</organism>
<sequence length="350" mass="38679">MSNFLWIFPGSSSLIHKFRPKGKSYDWNDRASEQNSPCLKTPSPKPFPTSHMSSTHQPPPQKNGPQQHVQPHQQVDVGSSHMQITSNSRQVSSHMGSSSNMSATGNNPSGRHMTMNTNVSNNSANSNSGLHHSSNNANVAFQSQQHLLKKNIPATIHPVPPKIQQQSLPHPPTNPPSSTAIPPPPPPPAQNCKSLLSAVDHVIMQSLNSNNNNNKTFTFHGEYEWQDPKSEEEVVQVIVEDKDGNKFNVRGKIGDNLLYLSKRFEVEMEGACEASLACTTCHVYVDHDYLDLLPEATETEEDLLDQAPFLKENSRLGCQIILNKQLDGLKVTLPAATKNFYVDGHKPTPH</sequence>
<evidence type="ECO:0000256" key="6">
    <source>
        <dbReference type="ARBA" id="ARBA00034078"/>
    </source>
</evidence>
<feature type="compositionally biased region" description="Low complexity" evidence="7">
    <location>
        <begin position="116"/>
        <end position="135"/>
    </location>
</feature>
<keyword evidence="4" id="KW-0408">Iron</keyword>
<feature type="compositionally biased region" description="Low complexity" evidence="7">
    <location>
        <begin position="92"/>
        <end position="102"/>
    </location>
</feature>
<dbReference type="InterPro" id="IPR001055">
    <property type="entry name" value="Adrenodoxin-like"/>
</dbReference>
<evidence type="ECO:0000256" key="5">
    <source>
        <dbReference type="ARBA" id="ARBA00023014"/>
    </source>
</evidence>
<gene>
    <name evidence="9" type="ORF">ODALV1_LOCUS5383</name>
</gene>
<feature type="region of interest" description="Disordered" evidence="7">
    <location>
        <begin position="26"/>
        <end position="135"/>
    </location>
</feature>
<keyword evidence="5" id="KW-0411">Iron-sulfur</keyword>
<protein>
    <recommendedName>
        <fullName evidence="8">2Fe-2S ferredoxin-type domain-containing protein</fullName>
    </recommendedName>
</protein>
<keyword evidence="3" id="KW-0479">Metal-binding</keyword>
<evidence type="ECO:0000256" key="4">
    <source>
        <dbReference type="ARBA" id="ARBA00023004"/>
    </source>
</evidence>
<dbReference type="PROSITE" id="PS00814">
    <property type="entry name" value="ADX"/>
    <property type="match status" value="1"/>
</dbReference>
<evidence type="ECO:0000313" key="9">
    <source>
        <dbReference type="EMBL" id="CAL8083050.1"/>
    </source>
</evidence>
<proteinExistence type="inferred from homology"/>
<dbReference type="Gene3D" id="3.10.20.30">
    <property type="match status" value="1"/>
</dbReference>
<reference evidence="9 10" key="1">
    <citation type="submission" date="2024-08" db="EMBL/GenBank/DDBJ databases">
        <authorList>
            <person name="Cucini C."/>
            <person name="Frati F."/>
        </authorList>
    </citation>
    <scope>NUCLEOTIDE SEQUENCE [LARGE SCALE GENOMIC DNA]</scope>
</reference>
<dbReference type="CDD" id="cd00207">
    <property type="entry name" value="fer2"/>
    <property type="match status" value="1"/>
</dbReference>
<evidence type="ECO:0000256" key="2">
    <source>
        <dbReference type="ARBA" id="ARBA00022714"/>
    </source>
</evidence>
<name>A0ABP1PZ21_9HEXA</name>
<dbReference type="Pfam" id="PF00111">
    <property type="entry name" value="Fer2"/>
    <property type="match status" value="1"/>
</dbReference>
<feature type="region of interest" description="Disordered" evidence="7">
    <location>
        <begin position="157"/>
        <end position="191"/>
    </location>
</feature>
<keyword evidence="10" id="KW-1185">Reference proteome</keyword>
<dbReference type="InterPro" id="IPR012675">
    <property type="entry name" value="Beta-grasp_dom_sf"/>
</dbReference>
<comment type="similarity">
    <text evidence="1">Belongs to the adrenodoxin/putidaredoxin family.</text>
</comment>
<accession>A0ABP1PZ21</accession>
<dbReference type="InterPro" id="IPR036010">
    <property type="entry name" value="2Fe-2S_ferredoxin-like_sf"/>
</dbReference>
<evidence type="ECO:0000259" key="8">
    <source>
        <dbReference type="PROSITE" id="PS51085"/>
    </source>
</evidence>